<keyword evidence="3" id="KW-0378">Hydrolase</keyword>
<feature type="transmembrane region" description="Helical" evidence="1">
    <location>
        <begin position="46"/>
        <end position="64"/>
    </location>
</feature>
<name>A0A4R6R1V3_9BURK</name>
<comment type="caution">
    <text evidence="3">The sequence shown here is derived from an EMBL/GenBank/DDBJ whole genome shotgun (WGS) entry which is preliminary data.</text>
</comment>
<keyword evidence="3" id="KW-0645">Protease</keyword>
<keyword evidence="1" id="KW-0812">Transmembrane</keyword>
<keyword evidence="1" id="KW-0472">Membrane</keyword>
<proteinExistence type="predicted"/>
<keyword evidence="1" id="KW-1133">Transmembrane helix</keyword>
<dbReference type="Proteomes" id="UP000294593">
    <property type="component" value="Unassembled WGS sequence"/>
</dbReference>
<dbReference type="RefSeq" id="WP_133611203.1">
    <property type="nucleotide sequence ID" value="NZ_SNXW01000014.1"/>
</dbReference>
<keyword evidence="4" id="KW-1185">Reference proteome</keyword>
<accession>A0A4R6R1V3</accession>
<dbReference type="EMBL" id="SNXW01000014">
    <property type="protein sequence ID" value="TDP79387.1"/>
    <property type="molecule type" value="Genomic_DNA"/>
</dbReference>
<feature type="transmembrane region" description="Helical" evidence="1">
    <location>
        <begin position="7"/>
        <end position="40"/>
    </location>
</feature>
<dbReference type="AlphaFoldDB" id="A0A4R6R1V3"/>
<organism evidence="3 4">
    <name type="scientific">Aquabacterium commune</name>
    <dbReference type="NCBI Taxonomy" id="70586"/>
    <lineage>
        <taxon>Bacteria</taxon>
        <taxon>Pseudomonadati</taxon>
        <taxon>Pseudomonadota</taxon>
        <taxon>Betaproteobacteria</taxon>
        <taxon>Burkholderiales</taxon>
        <taxon>Aquabacterium</taxon>
    </lineage>
</organism>
<sequence>MSESTLWWIVAGFFVSLELLTGSFYLLMLALGAATAAAIATLGGDQASQMVSAALVGGGAVYLWHRKLLRRGMLPVDDYISTGLGSLDVGEQVTVSNWHPDGTARVHYRGSDWMARYHGAHVPASGPHRIRAVESNYLVLERL</sequence>
<dbReference type="OrthoDB" id="5654021at2"/>
<dbReference type="Pfam" id="PF01957">
    <property type="entry name" value="NfeD"/>
    <property type="match status" value="1"/>
</dbReference>
<protein>
    <submittedName>
        <fullName evidence="3">Membrane protein implicated in regulation of membrane protease activity</fullName>
    </submittedName>
</protein>
<dbReference type="GO" id="GO:0006508">
    <property type="term" value="P:proteolysis"/>
    <property type="evidence" value="ECO:0007669"/>
    <property type="project" value="UniProtKB-KW"/>
</dbReference>
<gene>
    <name evidence="3" type="ORF">EV672_11416</name>
</gene>
<dbReference type="GO" id="GO:0008233">
    <property type="term" value="F:peptidase activity"/>
    <property type="evidence" value="ECO:0007669"/>
    <property type="project" value="UniProtKB-KW"/>
</dbReference>
<dbReference type="InterPro" id="IPR002810">
    <property type="entry name" value="NfeD-like_C"/>
</dbReference>
<evidence type="ECO:0000313" key="3">
    <source>
        <dbReference type="EMBL" id="TDP79387.1"/>
    </source>
</evidence>
<feature type="domain" description="NfeD-like C-terminal" evidence="2">
    <location>
        <begin position="88"/>
        <end position="142"/>
    </location>
</feature>
<evidence type="ECO:0000256" key="1">
    <source>
        <dbReference type="SAM" id="Phobius"/>
    </source>
</evidence>
<evidence type="ECO:0000259" key="2">
    <source>
        <dbReference type="Pfam" id="PF01957"/>
    </source>
</evidence>
<reference evidence="3 4" key="1">
    <citation type="submission" date="2019-03" db="EMBL/GenBank/DDBJ databases">
        <title>Genomic Encyclopedia of Type Strains, Phase IV (KMG-IV): sequencing the most valuable type-strain genomes for metagenomic binning, comparative biology and taxonomic classification.</title>
        <authorList>
            <person name="Goeker M."/>
        </authorList>
    </citation>
    <scope>NUCLEOTIDE SEQUENCE [LARGE SCALE GENOMIC DNA]</scope>
    <source>
        <strain evidence="3 4">DSM 11901</strain>
    </source>
</reference>
<evidence type="ECO:0000313" key="4">
    <source>
        <dbReference type="Proteomes" id="UP000294593"/>
    </source>
</evidence>